<reference evidence="10" key="3">
    <citation type="submission" date="2015-06" db="UniProtKB">
        <authorList>
            <consortium name="EnsemblMetazoa"/>
        </authorList>
    </citation>
    <scope>IDENTIFICATION</scope>
</reference>
<dbReference type="GO" id="GO:0000978">
    <property type="term" value="F:RNA polymerase II cis-regulatory region sequence-specific DNA binding"/>
    <property type="evidence" value="ECO:0007669"/>
    <property type="project" value="TreeGrafter"/>
</dbReference>
<protein>
    <recommendedName>
        <fullName evidence="8">C2H2-type domain-containing protein</fullName>
    </recommendedName>
</protein>
<dbReference type="SMART" id="SM00355">
    <property type="entry name" value="ZnF_C2H2"/>
    <property type="match status" value="2"/>
</dbReference>
<dbReference type="PROSITE" id="PS00028">
    <property type="entry name" value="ZINC_FINGER_C2H2_1"/>
    <property type="match status" value="2"/>
</dbReference>
<evidence type="ECO:0000313" key="11">
    <source>
        <dbReference type="Proteomes" id="UP000014760"/>
    </source>
</evidence>
<accession>R7VLZ4</accession>
<dbReference type="InterPro" id="IPR036236">
    <property type="entry name" value="Znf_C2H2_sf"/>
</dbReference>
<keyword evidence="6" id="KW-0539">Nucleus</keyword>
<feature type="domain" description="C2H2-type" evidence="8">
    <location>
        <begin position="31"/>
        <end position="60"/>
    </location>
</feature>
<dbReference type="Proteomes" id="UP000014760">
    <property type="component" value="Unassembled WGS sequence"/>
</dbReference>
<evidence type="ECO:0000256" key="6">
    <source>
        <dbReference type="ARBA" id="ARBA00023242"/>
    </source>
</evidence>
<dbReference type="GO" id="GO:0008270">
    <property type="term" value="F:zinc ion binding"/>
    <property type="evidence" value="ECO:0007669"/>
    <property type="project" value="UniProtKB-KW"/>
</dbReference>
<evidence type="ECO:0000256" key="1">
    <source>
        <dbReference type="ARBA" id="ARBA00004123"/>
    </source>
</evidence>
<evidence type="ECO:0000256" key="3">
    <source>
        <dbReference type="ARBA" id="ARBA00022737"/>
    </source>
</evidence>
<dbReference type="PROSITE" id="PS50157">
    <property type="entry name" value="ZINC_FINGER_C2H2_2"/>
    <property type="match status" value="2"/>
</dbReference>
<dbReference type="HOGENOM" id="CLU_2374756_0_0_1"/>
<dbReference type="EMBL" id="AMQN01003749">
    <property type="status" value="NOT_ANNOTATED_CDS"/>
    <property type="molecule type" value="Genomic_DNA"/>
</dbReference>
<evidence type="ECO:0000256" key="4">
    <source>
        <dbReference type="ARBA" id="ARBA00022771"/>
    </source>
</evidence>
<evidence type="ECO:0000256" key="5">
    <source>
        <dbReference type="ARBA" id="ARBA00022833"/>
    </source>
</evidence>
<dbReference type="GO" id="GO:0000981">
    <property type="term" value="F:DNA-binding transcription factor activity, RNA polymerase II-specific"/>
    <property type="evidence" value="ECO:0007669"/>
    <property type="project" value="TreeGrafter"/>
</dbReference>
<dbReference type="PANTHER" id="PTHR19818">
    <property type="entry name" value="ZINC FINGER PROTEIN ZIC AND GLI"/>
    <property type="match status" value="1"/>
</dbReference>
<keyword evidence="5" id="KW-0862">Zinc</keyword>
<feature type="domain" description="C2H2-type" evidence="8">
    <location>
        <begin position="61"/>
        <end position="89"/>
    </location>
</feature>
<dbReference type="AlphaFoldDB" id="R7VLZ4"/>
<dbReference type="Pfam" id="PF00096">
    <property type="entry name" value="zf-C2H2"/>
    <property type="match status" value="2"/>
</dbReference>
<reference evidence="11" key="1">
    <citation type="submission" date="2012-12" db="EMBL/GenBank/DDBJ databases">
        <authorList>
            <person name="Hellsten U."/>
            <person name="Grimwood J."/>
            <person name="Chapman J.A."/>
            <person name="Shapiro H."/>
            <person name="Aerts A."/>
            <person name="Otillar R.P."/>
            <person name="Terry A.Y."/>
            <person name="Boore J.L."/>
            <person name="Simakov O."/>
            <person name="Marletaz F."/>
            <person name="Cho S.-J."/>
            <person name="Edsinger-Gonzales E."/>
            <person name="Havlak P."/>
            <person name="Kuo D.-H."/>
            <person name="Larsson T."/>
            <person name="Lv J."/>
            <person name="Arendt D."/>
            <person name="Savage R."/>
            <person name="Osoegawa K."/>
            <person name="de Jong P."/>
            <person name="Lindberg D.R."/>
            <person name="Seaver E.C."/>
            <person name="Weisblat D.A."/>
            <person name="Putnam N.H."/>
            <person name="Grigoriev I.V."/>
            <person name="Rokhsar D.S."/>
        </authorList>
    </citation>
    <scope>NUCLEOTIDE SEQUENCE</scope>
    <source>
        <strain evidence="11">I ESC-2004</strain>
    </source>
</reference>
<dbReference type="InterPro" id="IPR050329">
    <property type="entry name" value="GLI_C2H2-zinc-finger"/>
</dbReference>
<dbReference type="OrthoDB" id="6077919at2759"/>
<dbReference type="Gene3D" id="3.30.160.60">
    <property type="entry name" value="Classic Zinc Finger"/>
    <property type="match status" value="2"/>
</dbReference>
<dbReference type="PANTHER" id="PTHR19818:SF139">
    <property type="entry name" value="PAIR-RULE PROTEIN ODD-PAIRED"/>
    <property type="match status" value="1"/>
</dbReference>
<keyword evidence="4 7" id="KW-0863">Zinc-finger</keyword>
<dbReference type="STRING" id="283909.R7VLZ4"/>
<proteinExistence type="predicted"/>
<dbReference type="GO" id="GO:0045944">
    <property type="term" value="P:positive regulation of transcription by RNA polymerase II"/>
    <property type="evidence" value="ECO:0007669"/>
    <property type="project" value="UniProtKB-ARBA"/>
</dbReference>
<dbReference type="InterPro" id="IPR013087">
    <property type="entry name" value="Znf_C2H2_type"/>
</dbReference>
<comment type="subcellular location">
    <subcellularLocation>
        <location evidence="1">Nucleus</location>
    </subcellularLocation>
</comment>
<evidence type="ECO:0000313" key="9">
    <source>
        <dbReference type="EMBL" id="ELU18671.1"/>
    </source>
</evidence>
<dbReference type="GO" id="GO:0005634">
    <property type="term" value="C:nucleus"/>
    <property type="evidence" value="ECO:0007669"/>
    <property type="project" value="UniProtKB-SubCell"/>
</dbReference>
<dbReference type="EMBL" id="KB291800">
    <property type="protein sequence ID" value="ELU18671.1"/>
    <property type="molecule type" value="Genomic_DNA"/>
</dbReference>
<keyword evidence="11" id="KW-1185">Reference proteome</keyword>
<name>R7VLZ4_CAPTE</name>
<dbReference type="FunFam" id="3.30.160.60:FF:001102">
    <property type="entry name" value="Transcription factor IIIA"/>
    <property type="match status" value="1"/>
</dbReference>
<keyword evidence="3" id="KW-0677">Repeat</keyword>
<evidence type="ECO:0000259" key="8">
    <source>
        <dbReference type="PROSITE" id="PS50157"/>
    </source>
</evidence>
<keyword evidence="2" id="KW-0479">Metal-binding</keyword>
<evidence type="ECO:0000313" key="10">
    <source>
        <dbReference type="EnsemblMetazoa" id="CapteP131152"/>
    </source>
</evidence>
<evidence type="ECO:0000256" key="2">
    <source>
        <dbReference type="ARBA" id="ARBA00022723"/>
    </source>
</evidence>
<gene>
    <name evidence="9" type="ORF">CAPTEDRAFT_131152</name>
</gene>
<sequence>MSVYKYTRTLILVVSNYPICFQIRGSGDRRASCPWPGCQKQFSFQSHLKRHYTVHTRHKEFACPLCTHAYTRKSTLSNHIREKHTSIMPPAQTDV</sequence>
<reference evidence="9 11" key="2">
    <citation type="journal article" date="2013" name="Nature">
        <title>Insights into bilaterian evolution from three spiralian genomes.</title>
        <authorList>
            <person name="Simakov O."/>
            <person name="Marletaz F."/>
            <person name="Cho S.J."/>
            <person name="Edsinger-Gonzales E."/>
            <person name="Havlak P."/>
            <person name="Hellsten U."/>
            <person name="Kuo D.H."/>
            <person name="Larsson T."/>
            <person name="Lv J."/>
            <person name="Arendt D."/>
            <person name="Savage R."/>
            <person name="Osoegawa K."/>
            <person name="de Jong P."/>
            <person name="Grimwood J."/>
            <person name="Chapman J.A."/>
            <person name="Shapiro H."/>
            <person name="Aerts A."/>
            <person name="Otillar R.P."/>
            <person name="Terry A.Y."/>
            <person name="Boore J.L."/>
            <person name="Grigoriev I.V."/>
            <person name="Lindberg D.R."/>
            <person name="Seaver E.C."/>
            <person name="Weisblat D.A."/>
            <person name="Putnam N.H."/>
            <person name="Rokhsar D.S."/>
        </authorList>
    </citation>
    <scope>NUCLEOTIDE SEQUENCE</scope>
    <source>
        <strain evidence="9 11">I ESC-2004</strain>
    </source>
</reference>
<organism evidence="9">
    <name type="scientific">Capitella teleta</name>
    <name type="common">Polychaete worm</name>
    <dbReference type="NCBI Taxonomy" id="283909"/>
    <lineage>
        <taxon>Eukaryota</taxon>
        <taxon>Metazoa</taxon>
        <taxon>Spiralia</taxon>
        <taxon>Lophotrochozoa</taxon>
        <taxon>Annelida</taxon>
        <taxon>Polychaeta</taxon>
        <taxon>Sedentaria</taxon>
        <taxon>Scolecida</taxon>
        <taxon>Capitellidae</taxon>
        <taxon>Capitella</taxon>
    </lineage>
</organism>
<dbReference type="SUPFAM" id="SSF57667">
    <property type="entry name" value="beta-beta-alpha zinc fingers"/>
    <property type="match status" value="1"/>
</dbReference>
<evidence type="ECO:0000256" key="7">
    <source>
        <dbReference type="PROSITE-ProRule" id="PRU00042"/>
    </source>
</evidence>
<dbReference type="EnsemblMetazoa" id="CapteT131152">
    <property type="protein sequence ID" value="CapteP131152"/>
    <property type="gene ID" value="CapteG131152"/>
</dbReference>